<dbReference type="GO" id="GO:0005886">
    <property type="term" value="C:plasma membrane"/>
    <property type="evidence" value="ECO:0007669"/>
    <property type="project" value="TreeGrafter"/>
</dbReference>
<reference evidence="10" key="1">
    <citation type="submission" date="2022-07" db="EMBL/GenBank/DDBJ databases">
        <title>Phylogenomic reconstructions and comparative analyses of Kickxellomycotina fungi.</title>
        <authorList>
            <person name="Reynolds N.K."/>
            <person name="Stajich J.E."/>
            <person name="Barry K."/>
            <person name="Grigoriev I.V."/>
            <person name="Crous P."/>
            <person name="Smith M.E."/>
        </authorList>
    </citation>
    <scope>NUCLEOTIDE SEQUENCE</scope>
    <source>
        <strain evidence="10">BCRC 34297</strain>
    </source>
</reference>
<dbReference type="GO" id="GO:0001786">
    <property type="term" value="F:phosphatidylserine binding"/>
    <property type="evidence" value="ECO:0007669"/>
    <property type="project" value="UniProtKB-ARBA"/>
</dbReference>
<dbReference type="InterPro" id="IPR016763">
    <property type="entry name" value="VAP"/>
</dbReference>
<gene>
    <name evidence="10" type="primary">SCS2</name>
    <name evidence="10" type="ORF">GGI19_001086</name>
</gene>
<dbReference type="InterPro" id="IPR013783">
    <property type="entry name" value="Ig-like_fold"/>
</dbReference>
<dbReference type="Gene3D" id="2.60.40.10">
    <property type="entry name" value="Immunoglobulins"/>
    <property type="match status" value="1"/>
</dbReference>
<evidence type="ECO:0000256" key="2">
    <source>
        <dbReference type="ARBA" id="ARBA00008932"/>
    </source>
</evidence>
<dbReference type="GO" id="GO:0035091">
    <property type="term" value="F:phosphatidylinositol binding"/>
    <property type="evidence" value="ECO:0007669"/>
    <property type="project" value="UniProtKB-ARBA"/>
</dbReference>
<feature type="coiled-coil region" evidence="6">
    <location>
        <begin position="243"/>
        <end position="277"/>
    </location>
</feature>
<feature type="domain" description="MSP" evidence="9">
    <location>
        <begin position="2"/>
        <end position="126"/>
    </location>
</feature>
<dbReference type="OrthoDB" id="264603at2759"/>
<evidence type="ECO:0000256" key="5">
    <source>
        <dbReference type="ARBA" id="ARBA00023136"/>
    </source>
</evidence>
<evidence type="ECO:0000256" key="3">
    <source>
        <dbReference type="ARBA" id="ARBA00022692"/>
    </source>
</evidence>
<sequence>MALVYEPGDALAFNKPFKAVTQDVLRLTNKNNSPVAFKVKTTAPKQYCVRPNAGRIEPGDSVEVQVVLQPMKEEPPVDFKCRDKFLVQSIQITPEMESMPMTELWAMVEREAKSSINEKKLRVRYTSDSTPSNGTQQPQSPVDDNAEKGVTSPTQQQQQKSAAPQRASHQNRALPGPSPLARAVEDHGESPAEDDAMTKEAPAAADKLLKEASNRLFPETSAATSPGDTTMYYATDNAMVGQSSDADQELVRAKATIKDLERQLADYKHKLSEKASTSGKPLVGKAASQLQSSPVSVDGLSINSVAIIAFVAFLIGYFFF</sequence>
<dbReference type="GO" id="GO:0033149">
    <property type="term" value="F:FFAT motif binding"/>
    <property type="evidence" value="ECO:0007669"/>
    <property type="project" value="TreeGrafter"/>
</dbReference>
<dbReference type="GO" id="GO:0061709">
    <property type="term" value="P:reticulophagy"/>
    <property type="evidence" value="ECO:0007669"/>
    <property type="project" value="UniProtKB-ARBA"/>
</dbReference>
<comment type="caution">
    <text evidence="10">The sequence shown here is derived from an EMBL/GenBank/DDBJ whole genome shotgun (WGS) entry which is preliminary data.</text>
</comment>
<evidence type="ECO:0000256" key="8">
    <source>
        <dbReference type="SAM" id="Phobius"/>
    </source>
</evidence>
<dbReference type="Pfam" id="PF00635">
    <property type="entry name" value="Motile_Sperm"/>
    <property type="match status" value="1"/>
</dbReference>
<dbReference type="InterPro" id="IPR008962">
    <property type="entry name" value="PapD-like_sf"/>
</dbReference>
<feature type="compositionally biased region" description="Low complexity" evidence="7">
    <location>
        <begin position="151"/>
        <end position="165"/>
    </location>
</feature>
<dbReference type="PANTHER" id="PTHR10809:SF6">
    <property type="entry name" value="AT11025P-RELATED"/>
    <property type="match status" value="1"/>
</dbReference>
<organism evidence="10 11">
    <name type="scientific">Coemansia pectinata</name>
    <dbReference type="NCBI Taxonomy" id="1052879"/>
    <lineage>
        <taxon>Eukaryota</taxon>
        <taxon>Fungi</taxon>
        <taxon>Fungi incertae sedis</taxon>
        <taxon>Zoopagomycota</taxon>
        <taxon>Kickxellomycotina</taxon>
        <taxon>Kickxellomycetes</taxon>
        <taxon>Kickxellales</taxon>
        <taxon>Kickxellaceae</taxon>
        <taxon>Coemansia</taxon>
    </lineage>
</organism>
<dbReference type="GO" id="GO:1902647">
    <property type="term" value="P:negative regulation of 1-phosphatidyl-1D-myo-inositol 4,5-bisphosphate biosynthetic process"/>
    <property type="evidence" value="ECO:0007669"/>
    <property type="project" value="UniProtKB-ARBA"/>
</dbReference>
<dbReference type="GO" id="GO:0160219">
    <property type="term" value="C:cortical endoplasmic reticulum membrane"/>
    <property type="evidence" value="ECO:0007669"/>
    <property type="project" value="UniProtKB-ARBA"/>
</dbReference>
<keyword evidence="6" id="KW-0175">Coiled coil</keyword>
<dbReference type="FunFam" id="2.60.40.10:FF:000813">
    <property type="entry name" value="Vesicle-associated protein 1-1"/>
    <property type="match status" value="1"/>
</dbReference>
<keyword evidence="3 8" id="KW-0812">Transmembrane</keyword>
<evidence type="ECO:0000256" key="4">
    <source>
        <dbReference type="ARBA" id="ARBA00022989"/>
    </source>
</evidence>
<feature type="transmembrane region" description="Helical" evidence="8">
    <location>
        <begin position="300"/>
        <end position="319"/>
    </location>
</feature>
<comment type="similarity">
    <text evidence="2">Belongs to the VAMP-associated protein (VAP) (TC 9.B.17) family.</text>
</comment>
<dbReference type="PANTHER" id="PTHR10809">
    <property type="entry name" value="VESICLE-ASSOCIATED MEMBRANE PROTEIN-ASSOCIATED PROTEIN"/>
    <property type="match status" value="1"/>
</dbReference>
<dbReference type="GO" id="GO:0051685">
    <property type="term" value="P:maintenance of ER location"/>
    <property type="evidence" value="ECO:0007669"/>
    <property type="project" value="UniProtKB-ARBA"/>
</dbReference>
<name>A0A9W8H5G1_9FUNG</name>
<keyword evidence="5 8" id="KW-0472">Membrane</keyword>
<evidence type="ECO:0000256" key="1">
    <source>
        <dbReference type="ARBA" id="ARBA00004211"/>
    </source>
</evidence>
<feature type="region of interest" description="Disordered" evidence="7">
    <location>
        <begin position="119"/>
        <end position="200"/>
    </location>
</feature>
<comment type="subcellular location">
    <subcellularLocation>
        <location evidence="1">Membrane</location>
        <topology evidence="1">Single-pass type IV membrane protein</topology>
    </subcellularLocation>
</comment>
<dbReference type="GO" id="GO:0090158">
    <property type="term" value="P:endoplasmic reticulum membrane organization"/>
    <property type="evidence" value="ECO:0007669"/>
    <property type="project" value="TreeGrafter"/>
</dbReference>
<feature type="compositionally biased region" description="Polar residues" evidence="7">
    <location>
        <begin position="126"/>
        <end position="142"/>
    </location>
</feature>
<dbReference type="GO" id="GO:0061817">
    <property type="term" value="P:endoplasmic reticulum-plasma membrane tethering"/>
    <property type="evidence" value="ECO:0007669"/>
    <property type="project" value="TreeGrafter"/>
</dbReference>
<evidence type="ECO:0000259" key="9">
    <source>
        <dbReference type="PROSITE" id="PS50202"/>
    </source>
</evidence>
<evidence type="ECO:0000256" key="6">
    <source>
        <dbReference type="SAM" id="Coils"/>
    </source>
</evidence>
<dbReference type="Proteomes" id="UP001140011">
    <property type="component" value="Unassembled WGS sequence"/>
</dbReference>
<proteinExistence type="inferred from homology"/>
<dbReference type="AlphaFoldDB" id="A0A9W8H5G1"/>
<protein>
    <submittedName>
        <fullName evidence="10">Phosphatidylinositol-binding protein scs2</fullName>
    </submittedName>
</protein>
<evidence type="ECO:0000256" key="7">
    <source>
        <dbReference type="SAM" id="MobiDB-lite"/>
    </source>
</evidence>
<dbReference type="SUPFAM" id="SSF49354">
    <property type="entry name" value="PapD-like"/>
    <property type="match status" value="1"/>
</dbReference>
<dbReference type="InterPro" id="IPR000535">
    <property type="entry name" value="MSP_dom"/>
</dbReference>
<dbReference type="GO" id="GO:0007009">
    <property type="term" value="P:plasma membrane organization"/>
    <property type="evidence" value="ECO:0007669"/>
    <property type="project" value="UniProtKB-ARBA"/>
</dbReference>
<dbReference type="PROSITE" id="PS50202">
    <property type="entry name" value="MSP"/>
    <property type="match status" value="1"/>
</dbReference>
<dbReference type="GO" id="GO:0140506">
    <property type="term" value="F:endoplasmic reticulum-autophagosome adaptor activity"/>
    <property type="evidence" value="ECO:0007669"/>
    <property type="project" value="UniProtKB-ARBA"/>
</dbReference>
<dbReference type="EMBL" id="JANBUH010000035">
    <property type="protein sequence ID" value="KAJ2756129.1"/>
    <property type="molecule type" value="Genomic_DNA"/>
</dbReference>
<dbReference type="PIRSF" id="PIRSF019693">
    <property type="entry name" value="VAMP-associated"/>
    <property type="match status" value="1"/>
</dbReference>
<evidence type="ECO:0000313" key="10">
    <source>
        <dbReference type="EMBL" id="KAJ2756129.1"/>
    </source>
</evidence>
<dbReference type="GO" id="GO:0160214">
    <property type="term" value="F:endoplasmic reticulum-plasma membrane adaptor activity"/>
    <property type="evidence" value="ECO:0007669"/>
    <property type="project" value="UniProtKB-ARBA"/>
</dbReference>
<accession>A0A9W8H5G1</accession>
<keyword evidence="4 8" id="KW-1133">Transmembrane helix</keyword>
<keyword evidence="11" id="KW-1185">Reference proteome</keyword>
<evidence type="ECO:0000313" key="11">
    <source>
        <dbReference type="Proteomes" id="UP001140011"/>
    </source>
</evidence>